<keyword evidence="5 7" id="KW-1133">Transmembrane helix</keyword>
<evidence type="ECO:0000259" key="9">
    <source>
        <dbReference type="PROSITE" id="PS51751"/>
    </source>
</evidence>
<evidence type="ECO:0000256" key="3">
    <source>
        <dbReference type="ARBA" id="ARBA00022692"/>
    </source>
</evidence>
<feature type="transmembrane region" description="Helical" evidence="8">
    <location>
        <begin position="79"/>
        <end position="102"/>
    </location>
</feature>
<dbReference type="EMBL" id="JAUTDP010000006">
    <property type="protein sequence ID" value="KAK3398887.1"/>
    <property type="molecule type" value="Genomic_DNA"/>
</dbReference>
<evidence type="ECO:0000256" key="7">
    <source>
        <dbReference type="PROSITE-ProRule" id="PRU01087"/>
    </source>
</evidence>
<feature type="transmembrane region" description="Helical" evidence="8">
    <location>
        <begin position="155"/>
        <end position="174"/>
    </location>
</feature>
<feature type="domain" description="EXPERA" evidence="9">
    <location>
        <begin position="9"/>
        <end position="166"/>
    </location>
</feature>
<evidence type="ECO:0000256" key="6">
    <source>
        <dbReference type="ARBA" id="ARBA00023136"/>
    </source>
</evidence>
<dbReference type="PANTHER" id="PTHR31204">
    <property type="entry name" value="SIGMA INTRACELLULAR RECEPTOR 2"/>
    <property type="match status" value="1"/>
</dbReference>
<dbReference type="Proteomes" id="UP001281003">
    <property type="component" value="Unassembled WGS sequence"/>
</dbReference>
<keyword evidence="6 7" id="KW-0472">Membrane</keyword>
<dbReference type="InterPro" id="IPR033118">
    <property type="entry name" value="EXPERA"/>
</dbReference>
<sequence>MAIYNTSRLNYLWAAWFGLSIPVILLIDALPHYPSHLYLQPSSPLHPFHLLRQQYLLETNDPISQWSFSSSIPGSHDSWIGLFMYFEFFFSLPVVLYGFYRLALARGTTGPQELLYLLYALETAFTTLICIHDVFYWDPAVYSPEIKRKMVVQYLGPWVLVPSIMAIDMARRILGRIKLADEVMEEREREEKERTQRRKVQ</sequence>
<dbReference type="Pfam" id="PF05241">
    <property type="entry name" value="EBP"/>
    <property type="match status" value="1"/>
</dbReference>
<comment type="caution">
    <text evidence="10">The sequence shown here is derived from an EMBL/GenBank/DDBJ whole genome shotgun (WGS) entry which is preliminary data.</text>
</comment>
<dbReference type="InterPro" id="IPR016964">
    <property type="entry name" value="Sigma2_recept"/>
</dbReference>
<dbReference type="PROSITE" id="PS51751">
    <property type="entry name" value="EXPERA"/>
    <property type="match status" value="1"/>
</dbReference>
<organism evidence="10 11">
    <name type="scientific">Sordaria brevicollis</name>
    <dbReference type="NCBI Taxonomy" id="83679"/>
    <lineage>
        <taxon>Eukaryota</taxon>
        <taxon>Fungi</taxon>
        <taxon>Dikarya</taxon>
        <taxon>Ascomycota</taxon>
        <taxon>Pezizomycotina</taxon>
        <taxon>Sordariomycetes</taxon>
        <taxon>Sordariomycetidae</taxon>
        <taxon>Sordariales</taxon>
        <taxon>Sordariaceae</taxon>
        <taxon>Sordaria</taxon>
    </lineage>
</organism>
<evidence type="ECO:0000256" key="5">
    <source>
        <dbReference type="ARBA" id="ARBA00022989"/>
    </source>
</evidence>
<name>A0AAE0UCB7_SORBR</name>
<gene>
    <name evidence="10" type="ORF">B0T20DRAFT_438311</name>
</gene>
<keyword evidence="3 7" id="KW-0812">Transmembrane</keyword>
<protein>
    <submittedName>
        <fullName evidence="10">Transmembrane protein 6/97</fullName>
    </submittedName>
</protein>
<evidence type="ECO:0000256" key="1">
    <source>
        <dbReference type="ARBA" id="ARBA00004477"/>
    </source>
</evidence>
<evidence type="ECO:0000313" key="10">
    <source>
        <dbReference type="EMBL" id="KAK3398887.1"/>
    </source>
</evidence>
<proteinExistence type="inferred from homology"/>
<keyword evidence="4" id="KW-0256">Endoplasmic reticulum</keyword>
<dbReference type="PIRSF" id="PIRSF031032">
    <property type="entry name" value="TMP_97_prd"/>
    <property type="match status" value="1"/>
</dbReference>
<dbReference type="AlphaFoldDB" id="A0AAE0UCB7"/>
<reference evidence="10" key="1">
    <citation type="journal article" date="2023" name="Mol. Phylogenet. Evol.">
        <title>Genome-scale phylogeny and comparative genomics of the fungal order Sordariales.</title>
        <authorList>
            <person name="Hensen N."/>
            <person name="Bonometti L."/>
            <person name="Westerberg I."/>
            <person name="Brannstrom I.O."/>
            <person name="Guillou S."/>
            <person name="Cros-Aarteil S."/>
            <person name="Calhoun S."/>
            <person name="Haridas S."/>
            <person name="Kuo A."/>
            <person name="Mondo S."/>
            <person name="Pangilinan J."/>
            <person name="Riley R."/>
            <person name="LaButti K."/>
            <person name="Andreopoulos B."/>
            <person name="Lipzen A."/>
            <person name="Chen C."/>
            <person name="Yan M."/>
            <person name="Daum C."/>
            <person name="Ng V."/>
            <person name="Clum A."/>
            <person name="Steindorff A."/>
            <person name="Ohm R.A."/>
            <person name="Martin F."/>
            <person name="Silar P."/>
            <person name="Natvig D.O."/>
            <person name="Lalanne C."/>
            <person name="Gautier V."/>
            <person name="Ament-Velasquez S.L."/>
            <person name="Kruys A."/>
            <person name="Hutchinson M.I."/>
            <person name="Powell A.J."/>
            <person name="Barry K."/>
            <person name="Miller A.N."/>
            <person name="Grigoriev I.V."/>
            <person name="Debuchy R."/>
            <person name="Gladieux P."/>
            <person name="Hiltunen Thoren M."/>
            <person name="Johannesson H."/>
        </authorList>
    </citation>
    <scope>NUCLEOTIDE SEQUENCE</scope>
    <source>
        <strain evidence="10">FGSC 1904</strain>
    </source>
</reference>
<feature type="transmembrane region" description="Helical" evidence="8">
    <location>
        <begin position="12"/>
        <end position="33"/>
    </location>
</feature>
<feature type="transmembrane region" description="Helical" evidence="8">
    <location>
        <begin position="114"/>
        <end position="135"/>
    </location>
</feature>
<reference evidence="10" key="2">
    <citation type="submission" date="2023-07" db="EMBL/GenBank/DDBJ databases">
        <authorList>
            <consortium name="Lawrence Berkeley National Laboratory"/>
            <person name="Haridas S."/>
            <person name="Hensen N."/>
            <person name="Bonometti L."/>
            <person name="Westerberg I."/>
            <person name="Brannstrom I.O."/>
            <person name="Guillou S."/>
            <person name="Cros-Aarteil S."/>
            <person name="Calhoun S."/>
            <person name="Kuo A."/>
            <person name="Mondo S."/>
            <person name="Pangilinan J."/>
            <person name="Riley R."/>
            <person name="LaButti K."/>
            <person name="Andreopoulos B."/>
            <person name="Lipzen A."/>
            <person name="Chen C."/>
            <person name="Yanf M."/>
            <person name="Daum C."/>
            <person name="Ng V."/>
            <person name="Clum A."/>
            <person name="Steindorff A."/>
            <person name="Ohm R."/>
            <person name="Martin F."/>
            <person name="Silar P."/>
            <person name="Natvig D."/>
            <person name="Lalanne C."/>
            <person name="Gautier V."/>
            <person name="Ament-velasquez S.L."/>
            <person name="Kruys A."/>
            <person name="Hutchinson M.I."/>
            <person name="Powell A.J."/>
            <person name="Barry K."/>
            <person name="Miller A.N."/>
            <person name="Grigoriev I.V."/>
            <person name="Debuchy R."/>
            <person name="Gladieux P."/>
            <person name="Thoren M.H."/>
            <person name="Johannesson H."/>
        </authorList>
    </citation>
    <scope>NUCLEOTIDE SEQUENCE</scope>
    <source>
        <strain evidence="10">FGSC 1904</strain>
    </source>
</reference>
<accession>A0AAE0UCB7</accession>
<evidence type="ECO:0000313" key="11">
    <source>
        <dbReference type="Proteomes" id="UP001281003"/>
    </source>
</evidence>
<dbReference type="PANTHER" id="PTHR31204:SF1">
    <property type="entry name" value="SIGMA INTRACELLULAR RECEPTOR 2"/>
    <property type="match status" value="1"/>
</dbReference>
<evidence type="ECO:0000256" key="4">
    <source>
        <dbReference type="ARBA" id="ARBA00022824"/>
    </source>
</evidence>
<dbReference type="InterPro" id="IPR051987">
    <property type="entry name" value="Sigma-2_receptor-like"/>
</dbReference>
<evidence type="ECO:0000256" key="2">
    <source>
        <dbReference type="ARBA" id="ARBA00009096"/>
    </source>
</evidence>
<evidence type="ECO:0000256" key="8">
    <source>
        <dbReference type="SAM" id="Phobius"/>
    </source>
</evidence>
<dbReference type="GO" id="GO:0005789">
    <property type="term" value="C:endoplasmic reticulum membrane"/>
    <property type="evidence" value="ECO:0007669"/>
    <property type="project" value="UniProtKB-SubCell"/>
</dbReference>
<comment type="similarity">
    <text evidence="2">Belongs to the TMEM97/sigma-2 receptor family.</text>
</comment>
<comment type="subcellular location">
    <subcellularLocation>
        <location evidence="1">Endoplasmic reticulum membrane</location>
        <topology evidence="1">Multi-pass membrane protein</topology>
    </subcellularLocation>
</comment>
<keyword evidence="11" id="KW-1185">Reference proteome</keyword>